<comment type="catalytic activity">
    <reaction evidence="8">
        <text>shikimate + NAD(+) = 3-dehydroshikimate + NADH + H(+)</text>
        <dbReference type="Rhea" id="RHEA:17741"/>
        <dbReference type="ChEBI" id="CHEBI:15378"/>
        <dbReference type="ChEBI" id="CHEBI:16630"/>
        <dbReference type="ChEBI" id="CHEBI:36208"/>
        <dbReference type="ChEBI" id="CHEBI:57540"/>
        <dbReference type="ChEBI" id="CHEBI:57945"/>
    </reaction>
</comment>
<evidence type="ECO:0000256" key="9">
    <source>
        <dbReference type="ARBA" id="ARBA00060613"/>
    </source>
</evidence>
<comment type="pathway">
    <text evidence="1 10">Metabolic intermediate biosynthesis; chorismate biosynthesis; chorismate from D-erythrose 4-phosphate and phosphoenolpyruvate: step 4/7.</text>
</comment>
<dbReference type="GO" id="GO:0019632">
    <property type="term" value="P:shikimate metabolic process"/>
    <property type="evidence" value="ECO:0007669"/>
    <property type="project" value="InterPro"/>
</dbReference>
<feature type="binding site" evidence="10">
    <location>
        <position position="253"/>
    </location>
    <ligand>
        <name>shikimate</name>
        <dbReference type="ChEBI" id="CHEBI:36208"/>
    </ligand>
</feature>
<feature type="domain" description="Shikimate dehydrogenase substrate binding N-terminal" evidence="12">
    <location>
        <begin position="11"/>
        <end position="93"/>
    </location>
</feature>
<comment type="function">
    <text evidence="10">Involved in the biosynthesis of the chorismate, which leads to the biosynthesis of aromatic amino acids. Catalyzes the reversible NADPH linked reduction of 3-dehydroshikimate (DHSA) to yield shikimate (SA).</text>
</comment>
<keyword evidence="3 10" id="KW-0521">NADP</keyword>
<evidence type="ECO:0000259" key="11">
    <source>
        <dbReference type="Pfam" id="PF01488"/>
    </source>
</evidence>
<comment type="similarity">
    <text evidence="10">Belongs to the shikimate dehydrogenase family.</text>
</comment>
<keyword evidence="4 10" id="KW-0560">Oxidoreductase</keyword>
<feature type="binding site" evidence="10">
    <location>
        <begin position="19"/>
        <end position="21"/>
    </location>
    <ligand>
        <name>shikimate</name>
        <dbReference type="ChEBI" id="CHEBI:36208"/>
    </ligand>
</feature>
<dbReference type="GO" id="GO:0030266">
    <property type="term" value="F:quinate 3-dehydrogenase (NAD+) activity"/>
    <property type="evidence" value="ECO:0007669"/>
    <property type="project" value="UniProtKB-EC"/>
</dbReference>
<dbReference type="Pfam" id="PF08501">
    <property type="entry name" value="Shikimate_dh_N"/>
    <property type="match status" value="1"/>
</dbReference>
<dbReference type="InterPro" id="IPR022893">
    <property type="entry name" value="Shikimate_DH_fam"/>
</dbReference>
<evidence type="ECO:0000256" key="8">
    <source>
        <dbReference type="ARBA" id="ARBA00052329"/>
    </source>
</evidence>
<keyword evidence="15" id="KW-1185">Reference proteome</keyword>
<organism evidence="14 15">
    <name type="scientific">Brevibacillus centrosporus</name>
    <dbReference type="NCBI Taxonomy" id="54910"/>
    <lineage>
        <taxon>Bacteria</taxon>
        <taxon>Bacillati</taxon>
        <taxon>Bacillota</taxon>
        <taxon>Bacilli</taxon>
        <taxon>Bacillales</taxon>
        <taxon>Paenibacillaceae</taxon>
        <taxon>Brevibacillus</taxon>
    </lineage>
</organism>
<feature type="binding site" evidence="10">
    <location>
        <position position="66"/>
    </location>
    <ligand>
        <name>shikimate</name>
        <dbReference type="ChEBI" id="CHEBI:36208"/>
    </ligand>
</feature>
<evidence type="ECO:0000259" key="13">
    <source>
        <dbReference type="Pfam" id="PF18317"/>
    </source>
</evidence>
<evidence type="ECO:0000256" key="1">
    <source>
        <dbReference type="ARBA" id="ARBA00004871"/>
    </source>
</evidence>
<dbReference type="HAMAP" id="MF_00222">
    <property type="entry name" value="Shikimate_DH_AroE"/>
    <property type="match status" value="1"/>
</dbReference>
<dbReference type="NCBIfam" id="NF001319">
    <property type="entry name" value="PRK00258.3-3"/>
    <property type="match status" value="1"/>
</dbReference>
<feature type="binding site" evidence="10">
    <location>
        <position position="91"/>
    </location>
    <ligand>
        <name>shikimate</name>
        <dbReference type="ChEBI" id="CHEBI:36208"/>
    </ligand>
</feature>
<dbReference type="Pfam" id="PF18317">
    <property type="entry name" value="SDH_C"/>
    <property type="match status" value="1"/>
</dbReference>
<proteinExistence type="inferred from homology"/>
<dbReference type="STRING" id="1884381.SAMN05518846_10884"/>
<dbReference type="NCBIfam" id="TIGR00507">
    <property type="entry name" value="aroE"/>
    <property type="match status" value="1"/>
</dbReference>
<evidence type="ECO:0000256" key="3">
    <source>
        <dbReference type="ARBA" id="ARBA00022857"/>
    </source>
</evidence>
<feature type="domain" description="Quinate/shikimate 5-dehydrogenase/glutamyl-tRNA reductase" evidence="11">
    <location>
        <begin position="119"/>
        <end position="197"/>
    </location>
</feature>
<gene>
    <name evidence="10" type="primary">aroE</name>
    <name evidence="14" type="ORF">SAMN05518846_10884</name>
</gene>
<dbReference type="GO" id="GO:0008652">
    <property type="term" value="P:amino acid biosynthetic process"/>
    <property type="evidence" value="ECO:0007669"/>
    <property type="project" value="UniProtKB-KW"/>
</dbReference>
<evidence type="ECO:0000256" key="10">
    <source>
        <dbReference type="HAMAP-Rule" id="MF_00222"/>
    </source>
</evidence>
<dbReference type="GO" id="GO:0009423">
    <property type="term" value="P:chorismate biosynthetic process"/>
    <property type="evidence" value="ECO:0007669"/>
    <property type="project" value="UniProtKB-UniRule"/>
</dbReference>
<evidence type="ECO:0000256" key="6">
    <source>
        <dbReference type="ARBA" id="ARBA00049442"/>
    </source>
</evidence>
<dbReference type="Gene3D" id="3.40.50.720">
    <property type="entry name" value="NAD(P)-binding Rossmann-like Domain"/>
    <property type="match status" value="1"/>
</dbReference>
<dbReference type="PANTHER" id="PTHR21089">
    <property type="entry name" value="SHIKIMATE DEHYDROGENASE"/>
    <property type="match status" value="1"/>
</dbReference>
<dbReference type="SUPFAM" id="SSF53223">
    <property type="entry name" value="Aminoacid dehydrogenase-like, N-terminal domain"/>
    <property type="match status" value="1"/>
</dbReference>
<dbReference type="InterPro" id="IPR036291">
    <property type="entry name" value="NAD(P)-bd_dom_sf"/>
</dbReference>
<comment type="pathway">
    <text evidence="9">Aromatic compound metabolism; 3,4-dihydroxybenzoate biosynthesis; 3-dehydroquinate from D-quinate (NAD(+) route).</text>
</comment>
<evidence type="ECO:0000256" key="4">
    <source>
        <dbReference type="ARBA" id="ARBA00023002"/>
    </source>
</evidence>
<evidence type="ECO:0000313" key="15">
    <source>
        <dbReference type="Proteomes" id="UP000198915"/>
    </source>
</evidence>
<name>A0A1I3WHM2_9BACL</name>
<dbReference type="EMBL" id="FORT01000008">
    <property type="protein sequence ID" value="SFK05931.1"/>
    <property type="molecule type" value="Genomic_DNA"/>
</dbReference>
<dbReference type="GO" id="GO:0004764">
    <property type="term" value="F:shikimate 3-dehydrogenase (NADP+) activity"/>
    <property type="evidence" value="ECO:0007669"/>
    <property type="project" value="UniProtKB-UniRule"/>
</dbReference>
<dbReference type="AlphaFoldDB" id="A0A1I3WHM2"/>
<dbReference type="InterPro" id="IPR046346">
    <property type="entry name" value="Aminoacid_DH-like_N_sf"/>
</dbReference>
<dbReference type="GO" id="GO:0050661">
    <property type="term" value="F:NADP binding"/>
    <property type="evidence" value="ECO:0007669"/>
    <property type="project" value="InterPro"/>
</dbReference>
<dbReference type="FunFam" id="3.40.50.10860:FF:000004">
    <property type="entry name" value="Quinate/shikimate dehydrogenase"/>
    <property type="match status" value="1"/>
</dbReference>
<comment type="catalytic activity">
    <reaction evidence="7">
        <text>L-quinate + NAD(+) = 3-dehydroquinate + NADH + H(+)</text>
        <dbReference type="Rhea" id="RHEA:22364"/>
        <dbReference type="ChEBI" id="CHEBI:15378"/>
        <dbReference type="ChEBI" id="CHEBI:29751"/>
        <dbReference type="ChEBI" id="CHEBI:32364"/>
        <dbReference type="ChEBI" id="CHEBI:57540"/>
        <dbReference type="ChEBI" id="CHEBI:57945"/>
        <dbReference type="EC" id="1.1.1.24"/>
    </reaction>
</comment>
<protein>
    <recommendedName>
        <fullName evidence="10">Shikimate dehydrogenase (NADP(+))</fullName>
        <shortName evidence="10">SDH</shortName>
        <ecNumber evidence="10">1.1.1.25</ecNumber>
    </recommendedName>
</protein>
<dbReference type="CDD" id="cd01065">
    <property type="entry name" value="NAD_bind_Shikimate_DH"/>
    <property type="match status" value="1"/>
</dbReference>
<dbReference type="UniPathway" id="UPA00053">
    <property type="reaction ID" value="UER00087"/>
</dbReference>
<dbReference type="GO" id="GO:0052734">
    <property type="term" value="F:shikimate 3-dehydrogenase (NAD+) activity"/>
    <property type="evidence" value="ECO:0007669"/>
    <property type="project" value="RHEA"/>
</dbReference>
<feature type="active site" description="Proton acceptor" evidence="10">
    <location>
        <position position="70"/>
    </location>
</feature>
<comment type="catalytic activity">
    <reaction evidence="6 10">
        <text>shikimate + NADP(+) = 3-dehydroshikimate + NADPH + H(+)</text>
        <dbReference type="Rhea" id="RHEA:17737"/>
        <dbReference type="ChEBI" id="CHEBI:15378"/>
        <dbReference type="ChEBI" id="CHEBI:16630"/>
        <dbReference type="ChEBI" id="CHEBI:36208"/>
        <dbReference type="ChEBI" id="CHEBI:57783"/>
        <dbReference type="ChEBI" id="CHEBI:58349"/>
        <dbReference type="EC" id="1.1.1.25"/>
    </reaction>
</comment>
<dbReference type="Proteomes" id="UP000198915">
    <property type="component" value="Unassembled WGS sequence"/>
</dbReference>
<dbReference type="EC" id="1.1.1.25" evidence="10"/>
<reference evidence="15" key="1">
    <citation type="submission" date="2016-10" db="EMBL/GenBank/DDBJ databases">
        <authorList>
            <person name="Varghese N."/>
            <person name="Submissions S."/>
        </authorList>
    </citation>
    <scope>NUCLEOTIDE SEQUENCE [LARGE SCALE GENOMIC DNA]</scope>
    <source>
        <strain evidence="15">OK042</strain>
    </source>
</reference>
<dbReference type="Gene3D" id="3.40.50.10860">
    <property type="entry name" value="Leucine Dehydrogenase, chain A, domain 1"/>
    <property type="match status" value="1"/>
</dbReference>
<dbReference type="InterPro" id="IPR006151">
    <property type="entry name" value="Shikm_DH/Glu-tRNA_Rdtase"/>
</dbReference>
<evidence type="ECO:0000259" key="12">
    <source>
        <dbReference type="Pfam" id="PF08501"/>
    </source>
</evidence>
<dbReference type="InterPro" id="IPR011342">
    <property type="entry name" value="Shikimate_DH"/>
</dbReference>
<dbReference type="RefSeq" id="WP_092269137.1">
    <property type="nucleotide sequence ID" value="NZ_FORT01000008.1"/>
</dbReference>
<comment type="subunit">
    <text evidence="10">Homodimer.</text>
</comment>
<evidence type="ECO:0000256" key="2">
    <source>
        <dbReference type="ARBA" id="ARBA00022605"/>
    </source>
</evidence>
<evidence type="ECO:0000313" key="14">
    <source>
        <dbReference type="EMBL" id="SFK05931.1"/>
    </source>
</evidence>
<dbReference type="InterPro" id="IPR041121">
    <property type="entry name" value="SDH_C"/>
</dbReference>
<dbReference type="Pfam" id="PF01488">
    <property type="entry name" value="Shikimate_DH"/>
    <property type="match status" value="1"/>
</dbReference>
<dbReference type="SUPFAM" id="SSF51735">
    <property type="entry name" value="NAD(P)-binding Rossmann-fold domains"/>
    <property type="match status" value="1"/>
</dbReference>
<dbReference type="GO" id="GO:0009073">
    <property type="term" value="P:aromatic amino acid family biosynthetic process"/>
    <property type="evidence" value="ECO:0007669"/>
    <property type="project" value="UniProtKB-KW"/>
</dbReference>
<feature type="binding site" evidence="10">
    <location>
        <begin position="131"/>
        <end position="135"/>
    </location>
    <ligand>
        <name>NADP(+)</name>
        <dbReference type="ChEBI" id="CHEBI:58349"/>
    </ligand>
</feature>
<feature type="domain" description="SDH C-terminal" evidence="13">
    <location>
        <begin position="246"/>
        <end position="276"/>
    </location>
</feature>
<dbReference type="InterPro" id="IPR013708">
    <property type="entry name" value="Shikimate_DH-bd_N"/>
</dbReference>
<feature type="binding site" evidence="10">
    <location>
        <position position="246"/>
    </location>
    <ligand>
        <name>NADP(+)</name>
        <dbReference type="ChEBI" id="CHEBI:58349"/>
    </ligand>
</feature>
<feature type="binding site" evidence="10">
    <location>
        <position position="225"/>
    </location>
    <ligand>
        <name>shikimate</name>
        <dbReference type="ChEBI" id="CHEBI:36208"/>
    </ligand>
</feature>
<accession>A0A1I3WHM2</accession>
<dbReference type="NCBIfam" id="NF001314">
    <property type="entry name" value="PRK00258.2-2"/>
    <property type="match status" value="1"/>
</dbReference>
<evidence type="ECO:0000256" key="5">
    <source>
        <dbReference type="ARBA" id="ARBA00023141"/>
    </source>
</evidence>
<dbReference type="PANTHER" id="PTHR21089:SF1">
    <property type="entry name" value="BIFUNCTIONAL 3-DEHYDROQUINATE DEHYDRATASE_SHIKIMATE DEHYDROGENASE, CHLOROPLASTIC"/>
    <property type="match status" value="1"/>
</dbReference>
<dbReference type="FunFam" id="3.40.50.720:FF:000086">
    <property type="entry name" value="Quinate/shikimate dehydrogenase"/>
    <property type="match status" value="1"/>
</dbReference>
<keyword evidence="2 10" id="KW-0028">Amino-acid biosynthesis</keyword>
<keyword evidence="5 10" id="KW-0057">Aromatic amino acid biosynthesis</keyword>
<feature type="binding site" evidence="10">
    <location>
        <position position="106"/>
    </location>
    <ligand>
        <name>shikimate</name>
        <dbReference type="ChEBI" id="CHEBI:36208"/>
    </ligand>
</feature>
<feature type="binding site" evidence="10">
    <location>
        <position position="223"/>
    </location>
    <ligand>
        <name>NADP(+)</name>
        <dbReference type="ChEBI" id="CHEBI:58349"/>
    </ligand>
</feature>
<comment type="caution">
    <text evidence="10">Lacks conserved residue(s) required for the propagation of feature annotation.</text>
</comment>
<sequence>MITSKTQLVGLFGHPVSHSQSPMMQNAAFSETGLGYAYAAFDVEPDNLEDAVAGIRALGLKGINVTIPHKVAIMPMLDEIDPLAKRIGAVNTVVIEDGRLIGYNTDGMGYVRSLVEETGIELEQQIVTMVGAGGAARAVAFTLAEKGVKEIRIINRSLERATLLAESLKSIVSTRIVEQGEGKEAIADASLLINTTSIGMLPNVNEMPVPKEWLHDQLTVSDLIYNPLETRLLAEAKAIGARVHSGVGMFVNQGALAFELWTGKKAPTEAMRQIVLSQLTKTAE</sequence>
<evidence type="ECO:0000256" key="7">
    <source>
        <dbReference type="ARBA" id="ARBA00051639"/>
    </source>
</evidence>